<feature type="region of interest" description="Disordered" evidence="1">
    <location>
        <begin position="1"/>
        <end position="26"/>
    </location>
</feature>
<dbReference type="AlphaFoldDB" id="A0A9P3L8L0"/>
<dbReference type="Proteomes" id="UP000703269">
    <property type="component" value="Unassembled WGS sequence"/>
</dbReference>
<dbReference type="EMBL" id="BPQB01000003">
    <property type="protein sequence ID" value="GJE86201.1"/>
    <property type="molecule type" value="Genomic_DNA"/>
</dbReference>
<dbReference type="GO" id="GO:0032543">
    <property type="term" value="P:mitochondrial translation"/>
    <property type="evidence" value="ECO:0007669"/>
    <property type="project" value="TreeGrafter"/>
</dbReference>
<dbReference type="OrthoDB" id="10052321at2759"/>
<evidence type="ECO:0000313" key="3">
    <source>
        <dbReference type="Proteomes" id="UP000703269"/>
    </source>
</evidence>
<dbReference type="GO" id="GO:0005763">
    <property type="term" value="C:mitochondrial small ribosomal subunit"/>
    <property type="evidence" value="ECO:0007669"/>
    <property type="project" value="TreeGrafter"/>
</dbReference>
<name>A0A9P3L8L0_9APHY</name>
<dbReference type="Pfam" id="PF12298">
    <property type="entry name" value="Bot1p"/>
    <property type="match status" value="1"/>
</dbReference>
<keyword evidence="3" id="KW-1185">Reference proteome</keyword>
<protein>
    <submittedName>
        <fullName evidence="2">Mitochondrial regulator protein-domain-containing protein</fullName>
    </submittedName>
</protein>
<reference evidence="2 3" key="1">
    <citation type="submission" date="2021-08" db="EMBL/GenBank/DDBJ databases">
        <title>Draft Genome Sequence of Phanerochaete sordida strain YK-624.</title>
        <authorList>
            <person name="Mori T."/>
            <person name="Dohra H."/>
            <person name="Suzuki T."/>
            <person name="Kawagishi H."/>
            <person name="Hirai H."/>
        </authorList>
    </citation>
    <scope>NUCLEOTIDE SEQUENCE [LARGE SCALE GENOMIC DNA]</scope>
    <source>
        <strain evidence="2 3">YK-624</strain>
    </source>
</reference>
<comment type="caution">
    <text evidence="2">The sequence shown here is derived from an EMBL/GenBank/DDBJ whole genome shotgun (WGS) entry which is preliminary data.</text>
</comment>
<organism evidence="2 3">
    <name type="scientific">Phanerochaete sordida</name>
    <dbReference type="NCBI Taxonomy" id="48140"/>
    <lineage>
        <taxon>Eukaryota</taxon>
        <taxon>Fungi</taxon>
        <taxon>Dikarya</taxon>
        <taxon>Basidiomycota</taxon>
        <taxon>Agaricomycotina</taxon>
        <taxon>Agaricomycetes</taxon>
        <taxon>Polyporales</taxon>
        <taxon>Phanerochaetaceae</taxon>
        <taxon>Phanerochaete</taxon>
    </lineage>
</organism>
<dbReference type="PANTHER" id="PTHR28158">
    <property type="entry name" value="37S RIBOSOMAL PROTEIN S35, MITOCHONDRIAL"/>
    <property type="match status" value="1"/>
</dbReference>
<dbReference type="PANTHER" id="PTHR28158:SF1">
    <property type="entry name" value="SMALL RIBOSOMAL SUBUNIT PROTEIN MS45"/>
    <property type="match status" value="1"/>
</dbReference>
<gene>
    <name evidence="2" type="ORF">PsYK624_022810</name>
</gene>
<evidence type="ECO:0000256" key="1">
    <source>
        <dbReference type="SAM" id="MobiDB-lite"/>
    </source>
</evidence>
<sequence>MEDVDFDDGGNHEGAANAQEAREETKFNADDGGYFSWLAGEGRQYKEPHRPCNWLGGDVTPFPLNTTFKPPPPVSDATRTEIYQQFMTNPTRHNMREVAALHGMSLARVDAILRLKGLEEHWKKGKQLQTGFQVGMEYILGVTEHKKTATSVAQQVTLSEDTISADLQHDDERWDLRARERYQRLFWEPTAEGQDPLIPDILDETQSRGSAAKRRFRYRKSQVVERPGRPEMRFVDVGKQWVDPKEAKQRARAAAHRAEQRSRKQQRKHEAIAASKLPVTRAHIS</sequence>
<feature type="region of interest" description="Disordered" evidence="1">
    <location>
        <begin position="245"/>
        <end position="285"/>
    </location>
</feature>
<proteinExistence type="predicted"/>
<accession>A0A9P3L8L0</accession>
<dbReference type="InterPro" id="IPR021036">
    <property type="entry name" value="Ribosomal_mS45"/>
</dbReference>
<dbReference type="GO" id="GO:0003735">
    <property type="term" value="F:structural constituent of ribosome"/>
    <property type="evidence" value="ECO:0007669"/>
    <property type="project" value="TreeGrafter"/>
</dbReference>
<evidence type="ECO:0000313" key="2">
    <source>
        <dbReference type="EMBL" id="GJE86201.1"/>
    </source>
</evidence>